<dbReference type="GO" id="GO:0005743">
    <property type="term" value="C:mitochondrial inner membrane"/>
    <property type="evidence" value="ECO:0007669"/>
    <property type="project" value="TreeGrafter"/>
</dbReference>
<dbReference type="InterPro" id="IPR044925">
    <property type="entry name" value="His-Me_finger_sf"/>
</dbReference>
<dbReference type="Proteomes" id="UP000274756">
    <property type="component" value="Unassembled WGS sequence"/>
</dbReference>
<evidence type="ECO:0000256" key="14">
    <source>
        <dbReference type="RuleBase" id="RU366055"/>
    </source>
</evidence>
<evidence type="ECO:0000256" key="12">
    <source>
        <dbReference type="PIRSR" id="PIRSR640255-1"/>
    </source>
</evidence>
<dbReference type="SUPFAM" id="SSF54060">
    <property type="entry name" value="His-Me finger endonucleases"/>
    <property type="match status" value="1"/>
</dbReference>
<feature type="domain" description="ENPP1-3/EXOG-like endonuclease/phosphodiesterase" evidence="15">
    <location>
        <begin position="80"/>
        <end position="291"/>
    </location>
</feature>
<keyword evidence="11" id="KW-1015">Disulfide bond</keyword>
<dbReference type="Gene3D" id="3.40.570.10">
    <property type="entry name" value="Extracellular Endonuclease, subunit A"/>
    <property type="match status" value="1"/>
</dbReference>
<dbReference type="PANTHER" id="PTHR13966:SF5">
    <property type="entry name" value="ENDONUCLEASE G, MITOCHONDRIAL"/>
    <property type="match status" value="1"/>
</dbReference>
<evidence type="ECO:0000256" key="3">
    <source>
        <dbReference type="ARBA" id="ARBA00010052"/>
    </source>
</evidence>
<reference evidence="20" key="1">
    <citation type="submission" date="2017-02" db="UniProtKB">
        <authorList>
            <consortium name="WormBaseParasite"/>
        </authorList>
    </citation>
    <scope>IDENTIFICATION</scope>
</reference>
<sequence>MWAKYWRYGSYVGAVVTSFTAGIYCEKWNIGKVNAATATTLPAMPDLPTPAPQTDTKVLPSRTAEIMQYGYPGFDNLRTFEDFVLSYDHFLYRTAHWVVEHLRPDKMVYHPSIDRSKSNFHEDASIHPYFRSTNDDYKGSGYDRGHLAAAGNHRTSQTSIDQTFVLSNMSPQVGKGFNRDKWNELEKRVRKLARKNLNVFVCTGPLYLPRLESDGSMYIKYKVIGKNNVAVPTHFFKVILIEFTKGQYDIEAYVMPNSAIPDSIELSTFLTPVNSIERSAGFHIFNKLPKSSLRYVNGKKAGSVW</sequence>
<feature type="domain" description="DNA/RNA non-specific endonuclease/pyrophosphatase/phosphodiesterase" evidence="16">
    <location>
        <begin position="79"/>
        <end position="291"/>
    </location>
</feature>
<accession>A0A0N4U661</accession>
<dbReference type="SMART" id="SM00892">
    <property type="entry name" value="Endonuclease_NS"/>
    <property type="match status" value="1"/>
</dbReference>
<dbReference type="InterPro" id="IPR044929">
    <property type="entry name" value="DNA/RNA_non-sp_Endonuclease_sf"/>
</dbReference>
<gene>
    <name evidence="17" type="ORF">DME_LOCUS6748</name>
</gene>
<evidence type="ECO:0000256" key="13">
    <source>
        <dbReference type="PIRSR" id="PIRSR640255-2"/>
    </source>
</evidence>
<evidence type="ECO:0000256" key="7">
    <source>
        <dbReference type="ARBA" id="ARBA00022801"/>
    </source>
</evidence>
<evidence type="ECO:0000256" key="2">
    <source>
        <dbReference type="ARBA" id="ARBA00004173"/>
    </source>
</evidence>
<keyword evidence="5 13" id="KW-0479">Metal-binding</keyword>
<dbReference type="AlphaFoldDB" id="A0A0N4U661"/>
<feature type="binding site" evidence="13">
    <location>
        <position position="178"/>
    </location>
    <ligand>
        <name>Mg(2+)</name>
        <dbReference type="ChEBI" id="CHEBI:18420"/>
        <note>catalytic</note>
    </ligand>
</feature>
<keyword evidence="9" id="KW-0809">Transit peptide</keyword>
<evidence type="ECO:0000256" key="5">
    <source>
        <dbReference type="ARBA" id="ARBA00022723"/>
    </source>
</evidence>
<evidence type="ECO:0000313" key="17">
    <source>
        <dbReference type="EMBL" id="VDN56775.1"/>
    </source>
</evidence>
<dbReference type="PROSITE" id="PS01070">
    <property type="entry name" value="NUCLEASE_NON_SPEC"/>
    <property type="match status" value="1"/>
</dbReference>
<evidence type="ECO:0000256" key="8">
    <source>
        <dbReference type="ARBA" id="ARBA00022842"/>
    </source>
</evidence>
<comment type="cofactor">
    <cofactor evidence="1 14">
        <name>Mg(2+)</name>
        <dbReference type="ChEBI" id="CHEBI:18420"/>
    </cofactor>
</comment>
<dbReference type="InterPro" id="IPR020821">
    <property type="entry name" value="ENPP1-3/EXOG-like_nuc-like"/>
</dbReference>
<dbReference type="InterPro" id="IPR040255">
    <property type="entry name" value="Non-specific_endonuclease"/>
</dbReference>
<evidence type="ECO:0000256" key="11">
    <source>
        <dbReference type="ARBA" id="ARBA00023157"/>
    </source>
</evidence>
<comment type="similarity">
    <text evidence="3 14">Belongs to the DNA/RNA non-specific endonuclease family.</text>
</comment>
<dbReference type="CDD" id="cd00091">
    <property type="entry name" value="NUC"/>
    <property type="match status" value="1"/>
</dbReference>
<organism evidence="18 20">
    <name type="scientific">Dracunculus medinensis</name>
    <name type="common">Guinea worm</name>
    <dbReference type="NCBI Taxonomy" id="318479"/>
    <lineage>
        <taxon>Eukaryota</taxon>
        <taxon>Metazoa</taxon>
        <taxon>Ecdysozoa</taxon>
        <taxon>Nematoda</taxon>
        <taxon>Chromadorea</taxon>
        <taxon>Rhabditida</taxon>
        <taxon>Spirurina</taxon>
        <taxon>Dracunculoidea</taxon>
        <taxon>Dracunculidae</taxon>
        <taxon>Dracunculus</taxon>
    </lineage>
</organism>
<proteinExistence type="inferred from homology"/>
<reference evidence="17 19" key="2">
    <citation type="submission" date="2018-11" db="EMBL/GenBank/DDBJ databases">
        <authorList>
            <consortium name="Pathogen Informatics"/>
        </authorList>
    </citation>
    <scope>NUCLEOTIDE SEQUENCE [LARGE SCALE GENOMIC DNA]</scope>
</reference>
<evidence type="ECO:0000256" key="6">
    <source>
        <dbReference type="ARBA" id="ARBA00022759"/>
    </source>
</evidence>
<evidence type="ECO:0000313" key="20">
    <source>
        <dbReference type="WBParaSite" id="DME_0000238801-mRNA-1"/>
    </source>
</evidence>
<dbReference type="GO" id="GO:0005634">
    <property type="term" value="C:nucleus"/>
    <property type="evidence" value="ECO:0007669"/>
    <property type="project" value="TreeGrafter"/>
</dbReference>
<dbReference type="GO" id="GO:0000014">
    <property type="term" value="F:single-stranded DNA endodeoxyribonuclease activity"/>
    <property type="evidence" value="ECO:0007669"/>
    <property type="project" value="TreeGrafter"/>
</dbReference>
<evidence type="ECO:0000259" key="16">
    <source>
        <dbReference type="SMART" id="SM00892"/>
    </source>
</evidence>
<dbReference type="GO" id="GO:0004521">
    <property type="term" value="F:RNA endonuclease activity"/>
    <property type="evidence" value="ECO:0007669"/>
    <property type="project" value="TreeGrafter"/>
</dbReference>
<dbReference type="FunFam" id="3.40.570.10:FF:000002">
    <property type="entry name" value="Endonuclease G, mitochondrial"/>
    <property type="match status" value="1"/>
</dbReference>
<evidence type="ECO:0000256" key="1">
    <source>
        <dbReference type="ARBA" id="ARBA00001946"/>
    </source>
</evidence>
<dbReference type="EC" id="3.1.30.-" evidence="14"/>
<evidence type="ECO:0000256" key="10">
    <source>
        <dbReference type="ARBA" id="ARBA00023128"/>
    </source>
</evidence>
<dbReference type="SMART" id="SM00477">
    <property type="entry name" value="NUC"/>
    <property type="match status" value="1"/>
</dbReference>
<dbReference type="Pfam" id="PF01223">
    <property type="entry name" value="Endonuclease_NS"/>
    <property type="match status" value="1"/>
</dbReference>
<evidence type="ECO:0000256" key="4">
    <source>
        <dbReference type="ARBA" id="ARBA00022722"/>
    </source>
</evidence>
<dbReference type="Proteomes" id="UP000038040">
    <property type="component" value="Unplaced"/>
</dbReference>
<dbReference type="EMBL" id="UYYG01001157">
    <property type="protein sequence ID" value="VDN56775.1"/>
    <property type="molecule type" value="Genomic_DNA"/>
</dbReference>
<evidence type="ECO:0000259" key="15">
    <source>
        <dbReference type="SMART" id="SM00477"/>
    </source>
</evidence>
<keyword evidence="4 14" id="KW-0540">Nuclease</keyword>
<dbReference type="InterPro" id="IPR018524">
    <property type="entry name" value="DNA/RNA_endonuclease_AS"/>
</dbReference>
<evidence type="ECO:0000313" key="18">
    <source>
        <dbReference type="Proteomes" id="UP000038040"/>
    </source>
</evidence>
<name>A0A0N4U661_DRAME</name>
<keyword evidence="19" id="KW-1185">Reference proteome</keyword>
<evidence type="ECO:0000313" key="19">
    <source>
        <dbReference type="Proteomes" id="UP000274756"/>
    </source>
</evidence>
<comment type="subcellular location">
    <subcellularLocation>
        <location evidence="2">Mitochondrion</location>
    </subcellularLocation>
</comment>
<dbReference type="PANTHER" id="PTHR13966">
    <property type="entry name" value="ENDONUCLEASE RELATED"/>
    <property type="match status" value="1"/>
</dbReference>
<keyword evidence="6 14" id="KW-0255">Endonuclease</keyword>
<dbReference type="GO" id="GO:0006309">
    <property type="term" value="P:apoptotic DNA fragmentation"/>
    <property type="evidence" value="ECO:0007669"/>
    <property type="project" value="TreeGrafter"/>
</dbReference>
<dbReference type="WBParaSite" id="DME_0000238801-mRNA-1">
    <property type="protein sequence ID" value="DME_0000238801-mRNA-1"/>
    <property type="gene ID" value="DME_0000238801"/>
</dbReference>
<dbReference type="InterPro" id="IPR001604">
    <property type="entry name" value="Endo_G_ENPP1-like_dom"/>
</dbReference>
<keyword evidence="8" id="KW-0460">Magnesium</keyword>
<dbReference type="OrthoDB" id="5418055at2759"/>
<evidence type="ECO:0000256" key="9">
    <source>
        <dbReference type="ARBA" id="ARBA00022946"/>
    </source>
</evidence>
<keyword evidence="7 14" id="KW-0378">Hydrolase</keyword>
<dbReference type="STRING" id="318479.A0A0N4U661"/>
<protein>
    <recommendedName>
        <fullName evidence="14">Endonuclease</fullName>
        <ecNumber evidence="14">3.1.30.-</ecNumber>
    </recommendedName>
</protein>
<dbReference type="GO" id="GO:0003676">
    <property type="term" value="F:nucleic acid binding"/>
    <property type="evidence" value="ECO:0007669"/>
    <property type="project" value="InterPro"/>
</dbReference>
<feature type="active site" description="Proton acceptor" evidence="12">
    <location>
        <position position="146"/>
    </location>
</feature>
<keyword evidence="10" id="KW-0496">Mitochondrion</keyword>
<dbReference type="GO" id="GO:0046872">
    <property type="term" value="F:metal ion binding"/>
    <property type="evidence" value="ECO:0007669"/>
    <property type="project" value="UniProtKB-KW"/>
</dbReference>